<feature type="region of interest" description="Disordered" evidence="1">
    <location>
        <begin position="105"/>
        <end position="128"/>
    </location>
</feature>
<keyword evidence="2" id="KW-0472">Membrane</keyword>
<sequence length="217" mass="22334">QIHAHYDLKKSSRHKRNLAITGGVALSIITAPVVAAVSVGISVPIMLAYVYGVVPVSLCRGGGCGVSRGKGRGVRIDFDEDDGPITVADAWRALKSPSLGESSLEGAVSGLSTTSPSEGLSAPGTLRDPPHFSTLAGGALGTHNGKYSRLEGQAGALVKESSQRESSSLCAGSDCASTRGMAGSIISSYTLPDREGTNLEIQVDIETKPSHLCLTSE</sequence>
<dbReference type="OrthoDB" id="1431934at2759"/>
<dbReference type="AlphaFoldDB" id="Q4TGF4"/>
<dbReference type="KEGG" id="tng:GSTEN00001134G001"/>
<feature type="non-terminal residue" evidence="3">
    <location>
        <position position="1"/>
    </location>
</feature>
<gene>
    <name evidence="3" type="ORF">GSTENG00001134001</name>
</gene>
<dbReference type="EMBL" id="CAAE01003738">
    <property type="protein sequence ID" value="CAF88028.1"/>
    <property type="molecule type" value="Genomic_DNA"/>
</dbReference>
<reference evidence="3" key="1">
    <citation type="journal article" date="2004" name="Nature">
        <title>Genome duplication in the teleost fish Tetraodon nigroviridis reveals the early vertebrate proto-karyotype.</title>
        <authorList>
            <person name="Jaillon O."/>
            <person name="Aury J.-M."/>
            <person name="Brunet F."/>
            <person name="Petit J.-L."/>
            <person name="Stange-Thomann N."/>
            <person name="Mauceli E."/>
            <person name="Bouneau L."/>
            <person name="Fischer C."/>
            <person name="Ozouf-Costaz C."/>
            <person name="Bernot A."/>
            <person name="Nicaud S."/>
            <person name="Jaffe D."/>
            <person name="Fisher S."/>
            <person name="Lutfalla G."/>
            <person name="Dossat C."/>
            <person name="Segurens B."/>
            <person name="Dasilva C."/>
            <person name="Salanoubat M."/>
            <person name="Levy M."/>
            <person name="Boudet N."/>
            <person name="Castellano S."/>
            <person name="Anthouard V."/>
            <person name="Jubin C."/>
            <person name="Castelli V."/>
            <person name="Katinka M."/>
            <person name="Vacherie B."/>
            <person name="Biemont C."/>
            <person name="Skalli Z."/>
            <person name="Cattolico L."/>
            <person name="Poulain J."/>
            <person name="De Berardinis V."/>
            <person name="Cruaud C."/>
            <person name="Duprat S."/>
            <person name="Brottier P."/>
            <person name="Coutanceau J.-P."/>
            <person name="Gouzy J."/>
            <person name="Parra G."/>
            <person name="Lardier G."/>
            <person name="Chapple C."/>
            <person name="McKernan K.J."/>
            <person name="McEwan P."/>
            <person name="Bosak S."/>
            <person name="Kellis M."/>
            <person name="Volff J.-N."/>
            <person name="Guigo R."/>
            <person name="Zody M.C."/>
            <person name="Mesirov J."/>
            <person name="Lindblad-Toh K."/>
            <person name="Birren B."/>
            <person name="Nusbaum C."/>
            <person name="Kahn D."/>
            <person name="Robinson-Rechavi M."/>
            <person name="Laudet V."/>
            <person name="Schachter V."/>
            <person name="Quetier F."/>
            <person name="Saurin W."/>
            <person name="Scarpelli C."/>
            <person name="Wincker P."/>
            <person name="Lander E.S."/>
            <person name="Weissenbach J."/>
            <person name="Roest Crollius H."/>
        </authorList>
    </citation>
    <scope>NUCLEOTIDE SEQUENCE [LARGE SCALE GENOMIC DNA]</scope>
</reference>
<feature type="transmembrane region" description="Helical" evidence="2">
    <location>
        <begin position="18"/>
        <end position="51"/>
    </location>
</feature>
<accession>Q4TGF4</accession>
<evidence type="ECO:0000256" key="1">
    <source>
        <dbReference type="SAM" id="MobiDB-lite"/>
    </source>
</evidence>
<feature type="non-terminal residue" evidence="3">
    <location>
        <position position="217"/>
    </location>
</feature>
<keyword evidence="2" id="KW-1133">Transmembrane helix</keyword>
<name>Q4TGF4_TETNG</name>
<keyword evidence="2" id="KW-0812">Transmembrane</keyword>
<reference evidence="3" key="2">
    <citation type="submission" date="2004-02" db="EMBL/GenBank/DDBJ databases">
        <authorList>
            <consortium name="Genoscope"/>
            <consortium name="Whitehead Institute Centre for Genome Research"/>
        </authorList>
    </citation>
    <scope>NUCLEOTIDE SEQUENCE</scope>
</reference>
<evidence type="ECO:0000313" key="3">
    <source>
        <dbReference type="EMBL" id="CAF88028.1"/>
    </source>
</evidence>
<comment type="caution">
    <text evidence="3">The sequence shown here is derived from an EMBL/GenBank/DDBJ whole genome shotgun (WGS) entry which is preliminary data.</text>
</comment>
<protein>
    <submittedName>
        <fullName evidence="3">(spotted green pufferfish) hypothetical protein</fullName>
    </submittedName>
</protein>
<proteinExistence type="predicted"/>
<organism evidence="3">
    <name type="scientific">Tetraodon nigroviridis</name>
    <name type="common">Spotted green pufferfish</name>
    <name type="synonym">Chelonodon nigroviridis</name>
    <dbReference type="NCBI Taxonomy" id="99883"/>
    <lineage>
        <taxon>Eukaryota</taxon>
        <taxon>Metazoa</taxon>
        <taxon>Chordata</taxon>
        <taxon>Craniata</taxon>
        <taxon>Vertebrata</taxon>
        <taxon>Euteleostomi</taxon>
        <taxon>Actinopterygii</taxon>
        <taxon>Neopterygii</taxon>
        <taxon>Teleostei</taxon>
        <taxon>Neoteleostei</taxon>
        <taxon>Acanthomorphata</taxon>
        <taxon>Eupercaria</taxon>
        <taxon>Tetraodontiformes</taxon>
        <taxon>Tetradontoidea</taxon>
        <taxon>Tetraodontidae</taxon>
        <taxon>Tetraodon</taxon>
    </lineage>
</organism>
<evidence type="ECO:0000256" key="2">
    <source>
        <dbReference type="SAM" id="Phobius"/>
    </source>
</evidence>